<dbReference type="EMBL" id="VAHF01000010">
    <property type="protein sequence ID" value="TXG52526.1"/>
    <property type="molecule type" value="Genomic_DNA"/>
</dbReference>
<dbReference type="Proteomes" id="UP000323000">
    <property type="component" value="Chromosome 10"/>
</dbReference>
<dbReference type="GO" id="GO:0003723">
    <property type="term" value="F:RNA binding"/>
    <property type="evidence" value="ECO:0007669"/>
    <property type="project" value="InterPro"/>
</dbReference>
<dbReference type="InterPro" id="IPR052586">
    <property type="entry name" value="ASCC2"/>
</dbReference>
<protein>
    <recommendedName>
        <fullName evidence="2">CUE domain-containing protein</fullName>
    </recommendedName>
</protein>
<feature type="compositionally biased region" description="Basic and acidic residues" evidence="1">
    <location>
        <begin position="1907"/>
        <end position="1919"/>
    </location>
</feature>
<accession>A0A5C7H8N2</accession>
<dbReference type="InterPro" id="IPR041800">
    <property type="entry name" value="ASCC2_CUE"/>
</dbReference>
<dbReference type="PANTHER" id="PTHR21494">
    <property type="entry name" value="ACTIVATING SIGNAL COINTEGRATOR 1 COMPLEX SUBUNIT 2 ASC-1 COMPLEX SUBUNIT P100"/>
    <property type="match status" value="1"/>
</dbReference>
<feature type="region of interest" description="Disordered" evidence="1">
    <location>
        <begin position="391"/>
        <end position="491"/>
    </location>
</feature>
<feature type="compositionally biased region" description="Basic and acidic residues" evidence="1">
    <location>
        <begin position="415"/>
        <end position="440"/>
    </location>
</feature>
<dbReference type="SMART" id="SM00546">
    <property type="entry name" value="CUE"/>
    <property type="match status" value="1"/>
</dbReference>
<feature type="compositionally biased region" description="Basic and acidic residues" evidence="1">
    <location>
        <begin position="1683"/>
        <end position="1694"/>
    </location>
</feature>
<feature type="compositionally biased region" description="Polar residues" evidence="1">
    <location>
        <begin position="1696"/>
        <end position="1722"/>
    </location>
</feature>
<feature type="domain" description="CUE" evidence="2">
    <location>
        <begin position="1584"/>
        <end position="1627"/>
    </location>
</feature>
<feature type="region of interest" description="Disordered" evidence="1">
    <location>
        <begin position="1635"/>
        <end position="1724"/>
    </location>
</feature>
<feature type="region of interest" description="Disordered" evidence="1">
    <location>
        <begin position="1781"/>
        <end position="1818"/>
    </location>
</feature>
<feature type="region of interest" description="Disordered" evidence="1">
    <location>
        <begin position="1"/>
        <end position="63"/>
    </location>
</feature>
<evidence type="ECO:0000313" key="4">
    <source>
        <dbReference type="Proteomes" id="UP000323000"/>
    </source>
</evidence>
<gene>
    <name evidence="3" type="ORF">EZV62_021695</name>
</gene>
<dbReference type="Pfam" id="PF02845">
    <property type="entry name" value="CUE"/>
    <property type="match status" value="1"/>
</dbReference>
<sequence length="1963" mass="215952">MASAEQPLKKRKLYELLPPEPPKTIAEPEGSVDPPQTPPPLSQDEIQARRRNHDEVSSVTGLSRVNDELREEVSISTVKSSFTQSFTTRHYLTCIRGCTSAQRVVADLIPRYASFCPTALEAAAKVVINMHSKSLASINRGEDADGVAFQTAKACIFGLVDICCVASSEAPTSSVIRGICSAVFCNVLAFFISSLDGKNIFHTIDKEVLKMLDSEEIFSDLKQKFSDEDESSLIKLSKFHALSLLRIFISCPKNLLAVCFELFNPAVPEGFHKGQYFLSQITSRLEDDAVVCPLEIRGDGPASVGTSTRSEEDSNKELSGGKHVSVDSSPVPKSCLLGLVLGKTPSLRSWVFSRYKRLRNLSSFNVSSEITSAMEGMFESFPELAKVRDIEVDSDEDSDPSKYGNQQYLVPRIANKHETSRELSSKDSNSRVHDRSRDGSFAENFSGQYLKPRTSVGPVETDHSNAGSAHDSGSTKSMDFETSDHGDFSCGRSSLPRDLSNHQMLSPASRPPLEFRSNSFDGRNHFPAARSSGGGASNTLVSPNHHSAMPYPSPPPLNWHFDGDVSAVDIFSASKQLWLGSFGPDASESHIRFHLQRFGPLEHFFFFPIKGFALVEYRNIIDAIRARDYIRGHFPWRVKFMDIGLGARSSINGVAVGSSSYVYVGNVPNQWAKDEILHESSKVVYRGPYMVTDLSYEGALLMEFETPEEATTSMAHLRQHRKGRSNYLPPLNTGPANVAMSHMDGARSSSAVPFHGDIRSNHPGNMSTTSFGSPHTPPFHGASQPGKHHSAPFTVRPEGSSMELVSPRVVSENHGTAGHSFQSNWSVSGHKEMPDVGVRKMDPHDSNIMVNPSQGGGCVLVLFLVPQQQMWIDKKLETDLLSVSGNMPGLPIATLGPIPLPQQIQPSPFYRPVYVPPNSSWDARGSKYQLPLNPISPGVMPNTFHGNAVAAPFVPPSVTPLAQIQGASVQNFDQIGAQYCTIYAQRENSDICKYSHDISEPAEWPAKLDMTKRTDFRHVKSTFTSTPPHKREVCRLNPSSSGDHKGFQDFISYLKQRECAGVIKIPAVKSIWARILFILPNSNDICSMLSIAPNPSDCLIALVVPKETNFEWVRLVQVNGSNDDIFLRNQSFAASSAATSSAPMVLTTETSRPAAAHSGSFVNYLPQDEAVAAGFGADEGGLDPVESQRVVDLLNRELSRLLKLNPRDFWREVASDSSLHEFLDSFLKFRSRWYDFPYRSTKGIVAGVIVGEFELSRRVFMLLYRISSNKDPGARIADSLSLKDHAVILQGKKLLDLPKLLDICAIYGHENEDLTRLLALISSGNHKDRGSSQLRNELLEVMDFINDAIVSMDAFVSAYKPVAVFFSSPVEMSGAVDMCSFAALLTILEISVLDDIYGNEELLSTLARLHDSLLPSFHKGFRIIFTAGDNEMSTDIAISLKMLSMRIVNFGWKLLNLCYLSDEVFEDGLPVPASTKMFPAKVDDPFIRADILVQTFREINGVSMQVLDQNRDTFLKSVDKNYNLTGRLENLQNTGWIFMEDEQFQYLSGIMVYSSKATVKKQPPVPVASPVLTNKVHMDEGAAIMESKISQIKDLFPDYGKGFLAACLEVYNHNPEEVIQRILENSLHEDLQSLDTSLETMPVPKSTSTVSRKDKGKGILDEPSSVSRKDKGKGILDEPSSVSRKDKGKGKLDEPSSLTPSSAVTVGREQQTESPSVSSASTVGRFIRKSTADMLDHDTLDTRNEKDSARTVALISQYEYEDEYDDSFDDLGQSVVESGFEENESLNDKISSNSSKSWGGETGNSSRAAASSKWGSKKKPQYFVKDGKNYSYKVAGSIAVANFNDASLITEAQQELIHGLGRGGNLPLGAVKKLTEHEEQANQTDVPETEGRDNTRNSWGRGKRGGRTRDSHEEQDNRSDGAAGEGRGIGGRRGGGGGRRGGGRNTFRKDRAMQKHFSGLSGF</sequence>
<feature type="region of interest" description="Disordered" evidence="1">
    <location>
        <begin position="301"/>
        <end position="326"/>
    </location>
</feature>
<comment type="caution">
    <text evidence="3">The sequence shown here is derived from an EMBL/GenBank/DDBJ whole genome shotgun (WGS) entry which is preliminary data.</text>
</comment>
<evidence type="ECO:0000259" key="2">
    <source>
        <dbReference type="PROSITE" id="PS51140"/>
    </source>
</evidence>
<feature type="compositionally biased region" description="Polar residues" evidence="1">
    <location>
        <begin position="763"/>
        <end position="773"/>
    </location>
</feature>
<feature type="region of interest" description="Disordered" evidence="1">
    <location>
        <begin position="524"/>
        <end position="548"/>
    </location>
</feature>
<dbReference type="Gene3D" id="3.30.70.330">
    <property type="match status" value="1"/>
</dbReference>
<dbReference type="InterPro" id="IPR003892">
    <property type="entry name" value="CUE"/>
</dbReference>
<feature type="compositionally biased region" description="Basic and acidic residues" evidence="1">
    <location>
        <begin position="1651"/>
        <end position="1660"/>
    </location>
</feature>
<feature type="compositionally biased region" description="Polar residues" evidence="1">
    <location>
        <begin position="1788"/>
        <end position="1797"/>
    </location>
</feature>
<dbReference type="InterPro" id="IPR035979">
    <property type="entry name" value="RBD_domain_sf"/>
</dbReference>
<dbReference type="CDD" id="cd21546">
    <property type="entry name" value="SPOC_FPA-like"/>
    <property type="match status" value="1"/>
</dbReference>
<dbReference type="Pfam" id="PF07744">
    <property type="entry name" value="SPOC"/>
    <property type="match status" value="1"/>
</dbReference>
<feature type="compositionally biased region" description="Basic and acidic residues" evidence="1">
    <location>
        <begin position="1667"/>
        <end position="1676"/>
    </location>
</feature>
<dbReference type="SUPFAM" id="SSF54928">
    <property type="entry name" value="RNA-binding domain, RBD"/>
    <property type="match status" value="1"/>
</dbReference>
<feature type="compositionally biased region" description="Basic and acidic residues" evidence="1">
    <location>
        <begin position="309"/>
        <end position="320"/>
    </location>
</feature>
<evidence type="ECO:0000256" key="1">
    <source>
        <dbReference type="SAM" id="MobiDB-lite"/>
    </source>
</evidence>
<feature type="compositionally biased region" description="Basic and acidic residues" evidence="1">
    <location>
        <begin position="46"/>
        <end position="56"/>
    </location>
</feature>
<dbReference type="InterPro" id="IPR012677">
    <property type="entry name" value="Nucleotide-bd_a/b_plait_sf"/>
</dbReference>
<feature type="compositionally biased region" description="Low complexity" evidence="1">
    <location>
        <begin position="1805"/>
        <end position="1814"/>
    </location>
</feature>
<feature type="compositionally biased region" description="Polar residues" evidence="1">
    <location>
        <begin position="464"/>
        <end position="477"/>
    </location>
</feature>
<dbReference type="PROSITE" id="PS51140">
    <property type="entry name" value="CUE"/>
    <property type="match status" value="1"/>
</dbReference>
<dbReference type="GO" id="GO:0043130">
    <property type="term" value="F:ubiquitin binding"/>
    <property type="evidence" value="ECO:0007669"/>
    <property type="project" value="InterPro"/>
</dbReference>
<dbReference type="InterPro" id="IPR000504">
    <property type="entry name" value="RRM_dom"/>
</dbReference>
<organism evidence="3 4">
    <name type="scientific">Acer yangbiense</name>
    <dbReference type="NCBI Taxonomy" id="1000413"/>
    <lineage>
        <taxon>Eukaryota</taxon>
        <taxon>Viridiplantae</taxon>
        <taxon>Streptophyta</taxon>
        <taxon>Embryophyta</taxon>
        <taxon>Tracheophyta</taxon>
        <taxon>Spermatophyta</taxon>
        <taxon>Magnoliopsida</taxon>
        <taxon>eudicotyledons</taxon>
        <taxon>Gunneridae</taxon>
        <taxon>Pentapetalae</taxon>
        <taxon>rosids</taxon>
        <taxon>malvids</taxon>
        <taxon>Sapindales</taxon>
        <taxon>Sapindaceae</taxon>
        <taxon>Hippocastanoideae</taxon>
        <taxon>Acereae</taxon>
        <taxon>Acer</taxon>
    </lineage>
</organism>
<feature type="compositionally biased region" description="Gly residues" evidence="1">
    <location>
        <begin position="1923"/>
        <end position="1944"/>
    </location>
</feature>
<feature type="region of interest" description="Disordered" evidence="1">
    <location>
        <begin position="1876"/>
        <end position="1963"/>
    </location>
</feature>
<feature type="region of interest" description="Disordered" evidence="1">
    <location>
        <begin position="763"/>
        <end position="792"/>
    </location>
</feature>
<reference evidence="4" key="1">
    <citation type="journal article" date="2019" name="Gigascience">
        <title>De novo genome assembly of the endangered Acer yangbiense, a plant species with extremely small populations endemic to Yunnan Province, China.</title>
        <authorList>
            <person name="Yang J."/>
            <person name="Wariss H.M."/>
            <person name="Tao L."/>
            <person name="Zhang R."/>
            <person name="Yun Q."/>
            <person name="Hollingsworth P."/>
            <person name="Dao Z."/>
            <person name="Luo G."/>
            <person name="Guo H."/>
            <person name="Ma Y."/>
            <person name="Sun W."/>
        </authorList>
    </citation>
    <scope>NUCLEOTIDE SEQUENCE [LARGE SCALE GENOMIC DNA]</scope>
    <source>
        <strain evidence="4">cv. Malutang</strain>
    </source>
</reference>
<evidence type="ECO:0000313" key="3">
    <source>
        <dbReference type="EMBL" id="TXG52526.1"/>
    </source>
</evidence>
<dbReference type="Gene3D" id="1.10.8.10">
    <property type="entry name" value="DNA helicase RuvA subunit, C-terminal domain"/>
    <property type="match status" value="1"/>
</dbReference>
<dbReference type="PANTHER" id="PTHR21494:SF0">
    <property type="entry name" value="ACTIVATING SIGNAL COINTEGRATOR 1 COMPLEX SUBUNIT 2"/>
    <property type="match status" value="1"/>
</dbReference>
<name>A0A5C7H8N2_9ROSI</name>
<dbReference type="OrthoDB" id="5577209at2759"/>
<dbReference type="InterPro" id="IPR012921">
    <property type="entry name" value="SPOC_C"/>
</dbReference>
<dbReference type="InterPro" id="IPR009060">
    <property type="entry name" value="UBA-like_sf"/>
</dbReference>
<dbReference type="SMART" id="SM00360">
    <property type="entry name" value="RRM"/>
    <property type="match status" value="1"/>
</dbReference>
<feature type="compositionally biased region" description="Polar residues" evidence="1">
    <location>
        <begin position="1635"/>
        <end position="1650"/>
    </location>
</feature>
<dbReference type="SUPFAM" id="SSF46934">
    <property type="entry name" value="UBA-like"/>
    <property type="match status" value="1"/>
</dbReference>
<dbReference type="CDD" id="cd00590">
    <property type="entry name" value="RRM_SF"/>
    <property type="match status" value="1"/>
</dbReference>
<feature type="compositionally biased region" description="Basic and acidic residues" evidence="1">
    <location>
        <begin position="478"/>
        <end position="487"/>
    </location>
</feature>
<keyword evidence="4" id="KW-1185">Reference proteome</keyword>
<proteinExistence type="predicted"/>
<dbReference type="CDD" id="cd14364">
    <property type="entry name" value="CUE_ASCC2"/>
    <property type="match status" value="1"/>
</dbReference>